<gene>
    <name evidence="2" type="ORF">UFOVP1119_140</name>
    <name evidence="3" type="ORF">UFOVP1238_114</name>
</gene>
<evidence type="ECO:0000313" key="3">
    <source>
        <dbReference type="EMBL" id="CAB4193637.1"/>
    </source>
</evidence>
<dbReference type="InterPro" id="IPR002654">
    <property type="entry name" value="Glyco_trans_25"/>
</dbReference>
<organism evidence="2">
    <name type="scientific">uncultured Caudovirales phage</name>
    <dbReference type="NCBI Taxonomy" id="2100421"/>
    <lineage>
        <taxon>Viruses</taxon>
        <taxon>Duplodnaviria</taxon>
        <taxon>Heunggongvirae</taxon>
        <taxon>Uroviricota</taxon>
        <taxon>Caudoviricetes</taxon>
        <taxon>Peduoviridae</taxon>
        <taxon>Maltschvirus</taxon>
        <taxon>Maltschvirus maltsch</taxon>
    </lineage>
</organism>
<evidence type="ECO:0000313" key="2">
    <source>
        <dbReference type="EMBL" id="CAB4185843.1"/>
    </source>
</evidence>
<dbReference type="Pfam" id="PF01755">
    <property type="entry name" value="Glyco_transf_25"/>
    <property type="match status" value="1"/>
</dbReference>
<evidence type="ECO:0000259" key="1">
    <source>
        <dbReference type="Pfam" id="PF01755"/>
    </source>
</evidence>
<protein>
    <submittedName>
        <fullName evidence="2">COG3306 Glycosyltransferase involved in LPS biosynthesis</fullName>
    </submittedName>
</protein>
<dbReference type="GO" id="GO:0016740">
    <property type="term" value="F:transferase activity"/>
    <property type="evidence" value="ECO:0007669"/>
    <property type="project" value="UniProtKB-KW"/>
</dbReference>
<reference evidence="2" key="1">
    <citation type="submission" date="2020-05" db="EMBL/GenBank/DDBJ databases">
        <authorList>
            <person name="Chiriac C."/>
            <person name="Salcher M."/>
            <person name="Ghai R."/>
            <person name="Kavagutti S V."/>
        </authorList>
    </citation>
    <scope>NUCLEOTIDE SEQUENCE</scope>
</reference>
<proteinExistence type="predicted"/>
<dbReference type="EMBL" id="LR797076">
    <property type="protein sequence ID" value="CAB4185843.1"/>
    <property type="molecule type" value="Genomic_DNA"/>
</dbReference>
<name>A0A6J5QN16_9CAUD</name>
<accession>A0A6J5QN16</accession>
<sequence length="229" mass="27315">MKFCHKVFHLDKDTDRAGYVKDINTYLLDHSKLLYTPTIGISCQEEYDDFVSNNKDFPIDPQGYNLNNIQGWKYGEVGIWASNFLAYKNFLNTDSDYLILMEDDILFDEGYMPKLKEYIQELPEDWDLFSYFVPKDQKVKYQNHHDIEKPNVCYSYQDWSMLCYVINKRSAQKILDEMQKGFNLPLDWYFYRQTNIFKCYTVKPWVTIGCTLASIESTFQTKENRKILS</sequence>
<keyword evidence="2" id="KW-0808">Transferase</keyword>
<dbReference type="EMBL" id="LR797198">
    <property type="protein sequence ID" value="CAB4193637.1"/>
    <property type="molecule type" value="Genomic_DNA"/>
</dbReference>
<dbReference type="SUPFAM" id="SSF53448">
    <property type="entry name" value="Nucleotide-diphospho-sugar transferases"/>
    <property type="match status" value="1"/>
</dbReference>
<feature type="domain" description="Glycosyl transferase family 25" evidence="1">
    <location>
        <begin position="75"/>
        <end position="187"/>
    </location>
</feature>
<dbReference type="InterPro" id="IPR029044">
    <property type="entry name" value="Nucleotide-diphossugar_trans"/>
</dbReference>